<feature type="region of interest" description="Disordered" evidence="3">
    <location>
        <begin position="40"/>
        <end position="99"/>
    </location>
</feature>
<feature type="region of interest" description="Disordered" evidence="3">
    <location>
        <begin position="287"/>
        <end position="323"/>
    </location>
</feature>
<dbReference type="Ensembl" id="ENSCAFT00030046953.1">
    <property type="protein sequence ID" value="ENSCAFP00030041046.1"/>
    <property type="gene ID" value="ENSCAFG00030025146.1"/>
</dbReference>
<feature type="region of interest" description="Disordered" evidence="3">
    <location>
        <begin position="385"/>
        <end position="417"/>
    </location>
</feature>
<evidence type="ECO:0000259" key="4">
    <source>
        <dbReference type="Pfam" id="PF26116"/>
    </source>
</evidence>
<reference evidence="6" key="2">
    <citation type="submission" date="2019-03" db="EMBL/GenBank/DDBJ databases">
        <authorList>
            <person name="Warren W.C."/>
            <person name="Johnson G.S."/>
        </authorList>
    </citation>
    <scope>NUCLEOTIDE SEQUENCE [LARGE SCALE GENOMIC DNA]</scope>
    <source>
        <strain evidence="6">Basenji</strain>
    </source>
</reference>
<evidence type="ECO:0000313" key="5">
    <source>
        <dbReference type="Ensembl" id="ENSCAFP00000066330.1"/>
    </source>
</evidence>
<feature type="domain" description="FAM13A-like" evidence="4">
    <location>
        <begin position="606"/>
        <end position="675"/>
    </location>
</feature>
<dbReference type="InterPro" id="IPR039102">
    <property type="entry name" value="FAM13"/>
</dbReference>
<feature type="compositionally biased region" description="Polar residues" evidence="3">
    <location>
        <begin position="397"/>
        <end position="407"/>
    </location>
</feature>
<feature type="coiled-coil region" evidence="2">
    <location>
        <begin position="607"/>
        <end position="634"/>
    </location>
</feature>
<evidence type="ECO:0000313" key="6">
    <source>
        <dbReference type="Ensembl" id="ENSCAFP00030041046.1"/>
    </source>
</evidence>
<proteinExistence type="inferred from homology"/>
<dbReference type="Pfam" id="PF26116">
    <property type="entry name" value="FAM13A"/>
    <property type="match status" value="1"/>
</dbReference>
<dbReference type="RefSeq" id="XP_005639240.1">
    <property type="nucleotide sequence ID" value="XM_005639183.4"/>
</dbReference>
<dbReference type="GeneID" id="487854"/>
<reference evidence="5 7" key="1">
    <citation type="journal article" date="2005" name="Nature">
        <title>Genome sequence, comparative analysis and haplotype structure of the domestic dog.</title>
        <authorList>
            <consortium name="Broad Sequencing Platform"/>
            <person name="Lindblad-Toh K."/>
            <person name="Wade C.M."/>
            <person name="Mikkelsen T.S."/>
            <person name="Karlsson E.K."/>
            <person name="Jaffe D.B."/>
            <person name="Kamal M."/>
            <person name="Clamp M."/>
            <person name="Chang J.L."/>
            <person name="Kulbokas E.J. III"/>
            <person name="Zody M.C."/>
            <person name="Mauceli E."/>
            <person name="Xie X."/>
            <person name="Breen M."/>
            <person name="Wayne R.K."/>
            <person name="Ostrander E.A."/>
            <person name="Ponting C.P."/>
            <person name="Galibert F."/>
            <person name="Smith D.R."/>
            <person name="DeJong P.J."/>
            <person name="Kirkness E."/>
            <person name="Alvarez P."/>
            <person name="Biagi T."/>
            <person name="Brockman W."/>
            <person name="Butler J."/>
            <person name="Chin C.W."/>
            <person name="Cook A."/>
            <person name="Cuff J."/>
            <person name="Daly M.J."/>
            <person name="DeCaprio D."/>
            <person name="Gnerre S."/>
            <person name="Grabherr M."/>
            <person name="Kellis M."/>
            <person name="Kleber M."/>
            <person name="Bardeleben C."/>
            <person name="Goodstadt L."/>
            <person name="Heger A."/>
            <person name="Hitte C."/>
            <person name="Kim L."/>
            <person name="Koepfli K.P."/>
            <person name="Parker H.G."/>
            <person name="Pollinger J.P."/>
            <person name="Searle S.M."/>
            <person name="Sutter N.B."/>
            <person name="Thomas R."/>
            <person name="Webber C."/>
            <person name="Baldwin J."/>
            <person name="Abebe A."/>
            <person name="Abouelleil A."/>
            <person name="Aftuck L."/>
            <person name="Ait-Zahra M."/>
            <person name="Aldredge T."/>
            <person name="Allen N."/>
            <person name="An P."/>
            <person name="Anderson S."/>
            <person name="Antoine C."/>
            <person name="Arachchi H."/>
            <person name="Aslam A."/>
            <person name="Ayotte L."/>
            <person name="Bachantsang P."/>
            <person name="Barry A."/>
            <person name="Bayul T."/>
            <person name="Benamara M."/>
            <person name="Berlin A."/>
            <person name="Bessette D."/>
            <person name="Blitshteyn B."/>
            <person name="Bloom T."/>
            <person name="Blye J."/>
            <person name="Boguslavskiy L."/>
            <person name="Bonnet C."/>
            <person name="Boukhgalter B."/>
            <person name="Brown A."/>
            <person name="Cahill P."/>
            <person name="Calixte N."/>
            <person name="Camarata J."/>
            <person name="Cheshatsang Y."/>
            <person name="Chu J."/>
            <person name="Citroen M."/>
            <person name="Collymore A."/>
            <person name="Cooke P."/>
            <person name="Dawoe T."/>
            <person name="Daza R."/>
            <person name="Decktor K."/>
            <person name="DeGray S."/>
            <person name="Dhargay N."/>
            <person name="Dooley K."/>
            <person name="Dooley K."/>
            <person name="Dorje P."/>
            <person name="Dorjee K."/>
            <person name="Dorris L."/>
            <person name="Duffey N."/>
            <person name="Dupes A."/>
            <person name="Egbiremolen O."/>
            <person name="Elong R."/>
            <person name="Falk J."/>
            <person name="Farina A."/>
            <person name="Faro S."/>
            <person name="Ferguson D."/>
            <person name="Ferreira P."/>
            <person name="Fisher S."/>
            <person name="FitzGerald M."/>
            <person name="Foley K."/>
            <person name="Foley C."/>
            <person name="Franke A."/>
            <person name="Friedrich D."/>
            <person name="Gage D."/>
            <person name="Garber M."/>
            <person name="Gearin G."/>
            <person name="Giannoukos G."/>
            <person name="Goode T."/>
            <person name="Goyette A."/>
            <person name="Graham J."/>
            <person name="Grandbois E."/>
            <person name="Gyaltsen K."/>
            <person name="Hafez N."/>
            <person name="Hagopian D."/>
            <person name="Hagos B."/>
            <person name="Hall J."/>
            <person name="Healy C."/>
            <person name="Hegarty R."/>
            <person name="Honan T."/>
            <person name="Horn A."/>
            <person name="Houde N."/>
            <person name="Hughes L."/>
            <person name="Hunnicutt L."/>
            <person name="Husby M."/>
            <person name="Jester B."/>
            <person name="Jones C."/>
            <person name="Kamat A."/>
            <person name="Kanga B."/>
            <person name="Kells C."/>
            <person name="Khazanovich D."/>
            <person name="Kieu A.C."/>
            <person name="Kisner P."/>
            <person name="Kumar M."/>
            <person name="Lance K."/>
            <person name="Landers T."/>
            <person name="Lara M."/>
            <person name="Lee W."/>
            <person name="Leger J.P."/>
            <person name="Lennon N."/>
            <person name="Leuper L."/>
            <person name="LeVine S."/>
            <person name="Liu J."/>
            <person name="Liu X."/>
            <person name="Lokyitsang Y."/>
            <person name="Lokyitsang T."/>
            <person name="Lui A."/>
            <person name="Macdonald J."/>
            <person name="Major J."/>
            <person name="Marabella R."/>
            <person name="Maru K."/>
            <person name="Matthews C."/>
            <person name="McDonough S."/>
            <person name="Mehta T."/>
            <person name="Meldrim J."/>
            <person name="Melnikov A."/>
            <person name="Meneus L."/>
            <person name="Mihalev A."/>
            <person name="Mihova T."/>
            <person name="Miller K."/>
            <person name="Mittelman R."/>
            <person name="Mlenga V."/>
            <person name="Mulrain L."/>
            <person name="Munson G."/>
            <person name="Navidi A."/>
            <person name="Naylor J."/>
            <person name="Nguyen T."/>
            <person name="Nguyen N."/>
            <person name="Nguyen C."/>
            <person name="Nguyen T."/>
            <person name="Nicol R."/>
            <person name="Norbu N."/>
            <person name="Norbu C."/>
            <person name="Novod N."/>
            <person name="Nyima T."/>
            <person name="Olandt P."/>
            <person name="O'Neill B."/>
            <person name="O'Neill K."/>
            <person name="Osman S."/>
            <person name="Oyono L."/>
            <person name="Patti C."/>
            <person name="Perrin D."/>
            <person name="Phunkhang P."/>
            <person name="Pierre F."/>
            <person name="Priest M."/>
            <person name="Rachupka A."/>
            <person name="Raghuraman S."/>
            <person name="Rameau R."/>
            <person name="Ray V."/>
            <person name="Raymond C."/>
            <person name="Rege F."/>
            <person name="Rise C."/>
            <person name="Rogers J."/>
            <person name="Rogov P."/>
            <person name="Sahalie J."/>
            <person name="Settipalli S."/>
            <person name="Sharpe T."/>
            <person name="Shea T."/>
            <person name="Sheehan M."/>
            <person name="Sherpa N."/>
            <person name="Shi J."/>
            <person name="Shih D."/>
            <person name="Sloan J."/>
            <person name="Smith C."/>
            <person name="Sparrow T."/>
            <person name="Stalker J."/>
            <person name="Stange-Thomann N."/>
            <person name="Stavropoulos S."/>
            <person name="Stone C."/>
            <person name="Stone S."/>
            <person name="Sykes S."/>
            <person name="Tchuinga P."/>
            <person name="Tenzing P."/>
            <person name="Tesfaye S."/>
            <person name="Thoulutsang D."/>
            <person name="Thoulutsang Y."/>
            <person name="Topham K."/>
            <person name="Topping I."/>
            <person name="Tsamla T."/>
            <person name="Vassiliev H."/>
            <person name="Venkataraman V."/>
            <person name="Vo A."/>
            <person name="Wangchuk T."/>
            <person name="Wangdi T."/>
            <person name="Weiand M."/>
            <person name="Wilkinson J."/>
            <person name="Wilson A."/>
            <person name="Yadav S."/>
            <person name="Yang S."/>
            <person name="Yang X."/>
            <person name="Young G."/>
            <person name="Yu Q."/>
            <person name="Zainoun J."/>
            <person name="Zembek L."/>
            <person name="Zimmer A."/>
            <person name="Lander E.S."/>
        </authorList>
    </citation>
    <scope>NUCLEOTIDE SEQUENCE [LARGE SCALE GENOMIC DNA]</scope>
    <source>
        <strain evidence="5">Boxer</strain>
    </source>
</reference>
<accession>A0A8C0PSE4</accession>
<accession>A0A8P0THN1</accession>
<dbReference type="Ensembl" id="ENSCAFT00000060814.2">
    <property type="protein sequence ID" value="ENSCAFP00000066330.1"/>
    <property type="gene ID" value="ENSCAFG00000009840.5"/>
</dbReference>
<feature type="compositionally biased region" description="Low complexity" evidence="3">
    <location>
        <begin position="54"/>
        <end position="65"/>
    </location>
</feature>
<name>A0A8C0PSE4_CANLF</name>
<dbReference type="Proteomes" id="UP000002254">
    <property type="component" value="Chromosome 32"/>
</dbReference>
<protein>
    <submittedName>
        <fullName evidence="6">Family with sequence similarity 13 member A</fullName>
    </submittedName>
</protein>
<feature type="region of interest" description="Disordered" evidence="3">
    <location>
        <begin position="116"/>
        <end position="217"/>
    </location>
</feature>
<feature type="compositionally biased region" description="Basic and acidic residues" evidence="3">
    <location>
        <begin position="170"/>
        <end position="184"/>
    </location>
</feature>
<comment type="similarity">
    <text evidence="1">Belongs to the FAM13 family.</text>
</comment>
<sequence length="682" mass="78279">MACEIMPLQSAHVSQVSSVSTTGELLERTIRSAVEQHLFDVNGSGGQSSEDSESGPSSASSATSARQRRRQSKEQDEVRRGRDVGLINKENIPSGFNSLEDCILNPQEVEKLYENTSSYIGERGKPKRQKSSSKLSELNENQDGLLNMESLSSTASHERPGTDDVELMSDESKENEKDGRHTPHFESPTMKIQEHPSIPDTKLQRTQDTDDQQESFVSEVPELDLTALCDEKSWEDPVPTFSWQQESVDSDEARLSPQAGRLIRQLLDEDSDPMLSPRFYAYGQSRQYLDDTEVPPSPPNSHSFMRRRSSSLGSYDDEQEDLTPAQLTRRIQSLKKKIRKFEDRFEEERKYRPSHSDKAANPEVLKWTNDLAKFRKQLKESKLKISEEDLTPRMRQRSNTLPKSFGSQLEKEDEKKQELIDKAVKPSVEATLESIQRKLQEKRTESSRPEDIKDMTKDQIANEKVALQKALLYYESIHGRPVTKNERQVMKPLYDRYRLVKQILSRANTIPIIGSPSSKRRSPLLQPIIEGETASFFKEIKEEDEGSEDDSNTKPDFTVTLKTDFSARCFLDQFEDDADGFISPMDDKIPSKCSQDTGLSNLHAASIPELLEHLQEMREEKKRIRKKLRDFEDNFFRQNGRNIQKEDRAPMAEEYNEYKHIKAKLRLLEVLISKRDTDSKSM</sequence>
<dbReference type="OrthoDB" id="185175at2759"/>
<evidence type="ECO:0000313" key="8">
    <source>
        <dbReference type="Proteomes" id="UP000694429"/>
    </source>
</evidence>
<feature type="compositionally biased region" description="Basic and acidic residues" evidence="3">
    <location>
        <begin position="72"/>
        <end position="83"/>
    </location>
</feature>
<dbReference type="Proteomes" id="UP000694429">
    <property type="component" value="Chromosome 32"/>
</dbReference>
<evidence type="ECO:0000313" key="7">
    <source>
        <dbReference type="Proteomes" id="UP000002254"/>
    </source>
</evidence>
<dbReference type="InterPro" id="IPR059029">
    <property type="entry name" value="FAM13A_dom"/>
</dbReference>
<keyword evidence="2" id="KW-0175">Coiled coil</keyword>
<dbReference type="CTD" id="10144"/>
<organism evidence="6 8">
    <name type="scientific">Canis lupus familiaris</name>
    <name type="common">Dog</name>
    <name type="synonym">Canis familiaris</name>
    <dbReference type="NCBI Taxonomy" id="9615"/>
    <lineage>
        <taxon>Eukaryota</taxon>
        <taxon>Metazoa</taxon>
        <taxon>Chordata</taxon>
        <taxon>Craniata</taxon>
        <taxon>Vertebrata</taxon>
        <taxon>Euteleostomi</taxon>
        <taxon>Mammalia</taxon>
        <taxon>Eutheria</taxon>
        <taxon>Laurasiatheria</taxon>
        <taxon>Carnivora</taxon>
        <taxon>Caniformia</taxon>
        <taxon>Canidae</taxon>
        <taxon>Canis</taxon>
    </lineage>
</organism>
<dbReference type="PANTHER" id="PTHR15904">
    <property type="entry name" value="FAM13"/>
    <property type="match status" value="1"/>
</dbReference>
<dbReference type="RefSeq" id="XP_038300054.1">
    <property type="nucleotide sequence ID" value="XM_038444126.1"/>
</dbReference>
<evidence type="ECO:0000256" key="3">
    <source>
        <dbReference type="SAM" id="MobiDB-lite"/>
    </source>
</evidence>
<evidence type="ECO:0000256" key="1">
    <source>
        <dbReference type="ARBA" id="ARBA00007549"/>
    </source>
</evidence>
<reference evidence="6" key="3">
    <citation type="submission" date="2025-05" db="UniProtKB">
        <authorList>
            <consortium name="Ensembl"/>
        </authorList>
    </citation>
    <scope>IDENTIFICATION</scope>
</reference>
<feature type="compositionally biased region" description="Polar residues" evidence="3">
    <location>
        <begin position="132"/>
        <end position="155"/>
    </location>
</feature>
<evidence type="ECO:0000256" key="2">
    <source>
        <dbReference type="SAM" id="Coils"/>
    </source>
</evidence>
<gene>
    <name evidence="6" type="primary">FAM13A</name>
</gene>
<dbReference type="AlphaFoldDB" id="A0A8C0PSE4"/>
<dbReference type="PANTHER" id="PTHR15904:SF18">
    <property type="entry name" value="PROTEIN FAM13A"/>
    <property type="match status" value="1"/>
</dbReference>